<name>A0A292GSK6_9HYPH</name>
<keyword evidence="4" id="KW-0804">Transcription</keyword>
<dbReference type="InterPro" id="IPR000847">
    <property type="entry name" value="LysR_HTH_N"/>
</dbReference>
<dbReference type="GO" id="GO:0043565">
    <property type="term" value="F:sequence-specific DNA binding"/>
    <property type="evidence" value="ECO:0007669"/>
    <property type="project" value="TreeGrafter"/>
</dbReference>
<feature type="domain" description="HTH lysR-type" evidence="5">
    <location>
        <begin position="1"/>
        <end position="59"/>
    </location>
</feature>
<accession>A0A292GSK6</accession>
<dbReference type="PROSITE" id="PS50931">
    <property type="entry name" value="HTH_LYSR"/>
    <property type="match status" value="1"/>
</dbReference>
<dbReference type="AlphaFoldDB" id="A0A292GSK6"/>
<evidence type="ECO:0000259" key="5">
    <source>
        <dbReference type="PROSITE" id="PS50931"/>
    </source>
</evidence>
<keyword evidence="2" id="KW-0805">Transcription regulation</keyword>
<dbReference type="SUPFAM" id="SSF53850">
    <property type="entry name" value="Periplasmic binding protein-like II"/>
    <property type="match status" value="1"/>
</dbReference>
<comment type="similarity">
    <text evidence="1">Belongs to the LysR transcriptional regulatory family.</text>
</comment>
<dbReference type="Gene3D" id="1.10.10.10">
    <property type="entry name" value="Winged helix-like DNA-binding domain superfamily/Winged helix DNA-binding domain"/>
    <property type="match status" value="1"/>
</dbReference>
<organism evidence="6">
    <name type="scientific">Ochrobactrum sp. PW1</name>
    <dbReference type="NCBI Taxonomy" id="1882222"/>
    <lineage>
        <taxon>Bacteria</taxon>
        <taxon>Pseudomonadati</taxon>
        <taxon>Pseudomonadota</taxon>
        <taxon>Alphaproteobacteria</taxon>
        <taxon>Hyphomicrobiales</taxon>
        <taxon>Brucellaceae</taxon>
        <taxon>Brucella/Ochrobactrum group</taxon>
        <taxon>Ochrobactrum</taxon>
    </lineage>
</organism>
<keyword evidence="3" id="KW-0238">DNA-binding</keyword>
<reference evidence="6" key="1">
    <citation type="submission" date="2016-07" db="EMBL/GenBank/DDBJ databases">
        <title>Genomics reveals synergistic degradation of pyrene by five bacteria in a mangrove sediment-derived bacterial consortium.</title>
        <authorList>
            <person name="Wanapaisan P."/>
            <person name="Vejarano F."/>
            <person name="Chakraborty J."/>
            <person name="Shintani M."/>
            <person name="Muangchinda C."/>
            <person name="Laothamteep N."/>
            <person name="Suzuki-Minakuchi C."/>
            <person name="Inoue K."/>
            <person name="Nojiri H."/>
            <person name="Pinyakong O."/>
        </authorList>
    </citation>
    <scope>NUCLEOTIDE SEQUENCE</scope>
    <source>
        <strain evidence="6">PW1</strain>
    </source>
</reference>
<dbReference type="GO" id="GO:0006351">
    <property type="term" value="P:DNA-templated transcription"/>
    <property type="evidence" value="ECO:0007669"/>
    <property type="project" value="TreeGrafter"/>
</dbReference>
<dbReference type="PANTHER" id="PTHR30537:SF35">
    <property type="entry name" value="TRANSCRIPTIONAL REGULATORY PROTEIN"/>
    <property type="match status" value="1"/>
</dbReference>
<dbReference type="Gene3D" id="3.40.190.290">
    <property type="match status" value="1"/>
</dbReference>
<evidence type="ECO:0000256" key="3">
    <source>
        <dbReference type="ARBA" id="ARBA00023125"/>
    </source>
</evidence>
<dbReference type="FunFam" id="1.10.10.10:FF:000001">
    <property type="entry name" value="LysR family transcriptional regulator"/>
    <property type="match status" value="1"/>
</dbReference>
<dbReference type="InterPro" id="IPR036388">
    <property type="entry name" value="WH-like_DNA-bd_sf"/>
</dbReference>
<evidence type="ECO:0000313" key="6">
    <source>
        <dbReference type="EMBL" id="BBA74557.1"/>
    </source>
</evidence>
<proteinExistence type="inferred from homology"/>
<dbReference type="InterPro" id="IPR036390">
    <property type="entry name" value="WH_DNA-bd_sf"/>
</dbReference>
<dbReference type="InterPro" id="IPR058163">
    <property type="entry name" value="LysR-type_TF_proteobact-type"/>
</dbReference>
<sequence length="308" mass="34020">MDTLLSLRVFCSVAELKSFTAAADRHDMSPTMASKHIRALESRLGTRLLNRTSRHVSMTETGALYFNQAKQTLEALDEVEAAVGNTTVVPRGTLRLAAPLWFDNRRFSAMLVEFGSLYPEVQFDIELTGRNVNLVEEGFDLLLRATVPSALDPGLIARPLVDMPFHLVASSAYLDRAGRPATLADLDGRELLLCKGMHVGTAVPFDGPGEREVVKFQVGFESGSESLLRLVAQEGLGMALLPDLMIEDDVATGRLEKVLPGIAQIGTRIYAIYPSRKFLSAKVRSFIDFFNAKVQQLNREREARLRTP</sequence>
<evidence type="ECO:0000256" key="1">
    <source>
        <dbReference type="ARBA" id="ARBA00009437"/>
    </source>
</evidence>
<dbReference type="Pfam" id="PF03466">
    <property type="entry name" value="LysR_substrate"/>
    <property type="match status" value="1"/>
</dbReference>
<protein>
    <submittedName>
        <fullName evidence="6">LysR family transcriptional regulator</fullName>
    </submittedName>
</protein>
<evidence type="ECO:0000256" key="4">
    <source>
        <dbReference type="ARBA" id="ARBA00023163"/>
    </source>
</evidence>
<dbReference type="GO" id="GO:0003700">
    <property type="term" value="F:DNA-binding transcription factor activity"/>
    <property type="evidence" value="ECO:0007669"/>
    <property type="project" value="InterPro"/>
</dbReference>
<dbReference type="SUPFAM" id="SSF46785">
    <property type="entry name" value="Winged helix' DNA-binding domain"/>
    <property type="match status" value="1"/>
</dbReference>
<dbReference type="PANTHER" id="PTHR30537">
    <property type="entry name" value="HTH-TYPE TRANSCRIPTIONAL REGULATOR"/>
    <property type="match status" value="1"/>
</dbReference>
<dbReference type="EMBL" id="LC171369">
    <property type="protein sequence ID" value="BBA74557.1"/>
    <property type="molecule type" value="Genomic_DNA"/>
</dbReference>
<dbReference type="CDD" id="cd08422">
    <property type="entry name" value="PBP2_CrgA_like"/>
    <property type="match status" value="1"/>
</dbReference>
<dbReference type="InterPro" id="IPR005119">
    <property type="entry name" value="LysR_subst-bd"/>
</dbReference>
<evidence type="ECO:0000256" key="2">
    <source>
        <dbReference type="ARBA" id="ARBA00023015"/>
    </source>
</evidence>
<dbReference type="Pfam" id="PF00126">
    <property type="entry name" value="HTH_1"/>
    <property type="match status" value="1"/>
</dbReference>